<gene>
    <name evidence="2" type="ORF">LKD70_09200</name>
</gene>
<dbReference type="Proteomes" id="UP001198151">
    <property type="component" value="Unassembled WGS sequence"/>
</dbReference>
<evidence type="ECO:0000259" key="1">
    <source>
        <dbReference type="Pfam" id="PF18796"/>
    </source>
</evidence>
<organism evidence="2 3">
    <name type="scientific">Ruminococcus turbiniformis</name>
    <dbReference type="NCBI Taxonomy" id="2881258"/>
    <lineage>
        <taxon>Bacteria</taxon>
        <taxon>Bacillati</taxon>
        <taxon>Bacillota</taxon>
        <taxon>Clostridia</taxon>
        <taxon>Eubacteriales</taxon>
        <taxon>Oscillospiraceae</taxon>
        <taxon>Ruminococcus</taxon>
    </lineage>
</organism>
<reference evidence="2 3" key="1">
    <citation type="submission" date="2021-10" db="EMBL/GenBank/DDBJ databases">
        <title>Anaerobic single-cell dispensing facilitates the cultivation of human gut bacteria.</title>
        <authorList>
            <person name="Afrizal A."/>
        </authorList>
    </citation>
    <scope>NUCLEOTIDE SEQUENCE [LARGE SCALE GENOMIC DNA]</scope>
    <source>
        <strain evidence="2 3">CLA-AA-H200</strain>
    </source>
</reference>
<protein>
    <recommendedName>
        <fullName evidence="1">Large polyvalent protein-associated domain-containing protein</fullName>
    </recommendedName>
</protein>
<name>A0ABS8FX28_9FIRM</name>
<dbReference type="EMBL" id="JAJEQX010000014">
    <property type="protein sequence ID" value="MCC2254591.1"/>
    <property type="molecule type" value="Genomic_DNA"/>
</dbReference>
<evidence type="ECO:0000313" key="2">
    <source>
        <dbReference type="EMBL" id="MCC2254591.1"/>
    </source>
</evidence>
<dbReference type="InterPro" id="IPR041047">
    <property type="entry name" value="LPD1"/>
</dbReference>
<sequence length="467" mass="54166">MAKKIVDFGERIGGARKDLWREDFDLADYTEEELMEYIKRDVLWPLPDAKKQVTGGMDPFIAFWQRSIRRKIMPVPRVFDGDDLMEVRTAYTRMALKVRKAAMAVTDMDGVVNFYEIARDEFGDHYGYRHTFAERIVYSKYRIADMQNNVRITGFPFEKRKKPDRKKVAFVPPQLSHVTREGEDFRHGVHIDDHAWQRVFHFRGVQFGNWMSQKDRQYSMDYCFDALKDLAIALQISDKDIAFDGKLAMAFGSRGTSGTCAHYECTRKVINLTKIHGAGCTAHEWGHALDNMLARFYGIHDTLLASTSAEKGKLPAVFCTLCSSLQRDASGNETDYFRGSRQFDRHFKKDAYGYWSSVQEMFARAFACYVKDTLGYTSDYLFAHADTYVFQYENQRACAIPQGEEREIFNELFDQLFYTLKAENFFHEPGWGKEDTEITLAWKGRLKKNVCSPIFQQEPDGQLIFAL</sequence>
<comment type="caution">
    <text evidence="2">The sequence shown here is derived from an EMBL/GenBank/DDBJ whole genome shotgun (WGS) entry which is preliminary data.</text>
</comment>
<accession>A0ABS8FX28</accession>
<dbReference type="RefSeq" id="WP_227707730.1">
    <property type="nucleotide sequence ID" value="NZ_JAJEQX010000014.1"/>
</dbReference>
<dbReference type="Pfam" id="PF18796">
    <property type="entry name" value="LPD1"/>
    <property type="match status" value="1"/>
</dbReference>
<evidence type="ECO:0000313" key="3">
    <source>
        <dbReference type="Proteomes" id="UP001198151"/>
    </source>
</evidence>
<keyword evidence="3" id="KW-1185">Reference proteome</keyword>
<feature type="domain" description="Large polyvalent protein-associated" evidence="1">
    <location>
        <begin position="348"/>
        <end position="423"/>
    </location>
</feature>
<proteinExistence type="predicted"/>